<keyword evidence="1" id="KW-1185">Reference proteome</keyword>
<organism evidence="1 2">
    <name type="scientific">Angiostrongylus cantonensis</name>
    <name type="common">Rat lungworm</name>
    <dbReference type="NCBI Taxonomy" id="6313"/>
    <lineage>
        <taxon>Eukaryota</taxon>
        <taxon>Metazoa</taxon>
        <taxon>Ecdysozoa</taxon>
        <taxon>Nematoda</taxon>
        <taxon>Chromadorea</taxon>
        <taxon>Rhabditida</taxon>
        <taxon>Rhabditina</taxon>
        <taxon>Rhabditomorpha</taxon>
        <taxon>Strongyloidea</taxon>
        <taxon>Metastrongylidae</taxon>
        <taxon>Angiostrongylus</taxon>
    </lineage>
</organism>
<protein>
    <submittedName>
        <fullName evidence="2">DUF2179 domain-containing protein</fullName>
    </submittedName>
</protein>
<name>A0A0K0D2S1_ANGCA</name>
<evidence type="ECO:0000313" key="2">
    <source>
        <dbReference type="WBParaSite" id="ACAC_0000436601-mRNA-1"/>
    </source>
</evidence>
<dbReference type="WBParaSite" id="ACAC_0000436601-mRNA-1">
    <property type="protein sequence ID" value="ACAC_0000436601-mRNA-1"/>
    <property type="gene ID" value="ACAC_0000436601"/>
</dbReference>
<reference evidence="2" key="2">
    <citation type="submission" date="2017-02" db="UniProtKB">
        <authorList>
            <consortium name="WormBaseParasite"/>
        </authorList>
    </citation>
    <scope>IDENTIFICATION</scope>
</reference>
<dbReference type="AlphaFoldDB" id="A0A0K0D2S1"/>
<proteinExistence type="predicted"/>
<sequence>MKRSTIGSYVSKAVSDGGFAVHGSIYGHVTIYGDLNLFSPLTIVIGIADAYRVRTVMRKLCGIKFASYLRIYGIVVIKEVVCHIRS</sequence>
<accession>A0A0K0D2S1</accession>
<evidence type="ECO:0000313" key="1">
    <source>
        <dbReference type="Proteomes" id="UP000035642"/>
    </source>
</evidence>
<dbReference type="Proteomes" id="UP000035642">
    <property type="component" value="Unassembled WGS sequence"/>
</dbReference>
<reference evidence="1" key="1">
    <citation type="submission" date="2012-09" db="EMBL/GenBank/DDBJ databases">
        <authorList>
            <person name="Martin A.A."/>
        </authorList>
    </citation>
    <scope>NUCLEOTIDE SEQUENCE</scope>
</reference>